<evidence type="ECO:0000256" key="4">
    <source>
        <dbReference type="SAM" id="Phobius"/>
    </source>
</evidence>
<keyword evidence="4" id="KW-1133">Transmembrane helix</keyword>
<dbReference type="PANTHER" id="PTHR12338">
    <property type="entry name" value="AUTOTRANSPORTER"/>
    <property type="match status" value="1"/>
</dbReference>
<keyword evidence="7" id="KW-1185">Reference proteome</keyword>
<dbReference type="KEGG" id="tao:THIAE_08455"/>
<feature type="transmembrane region" description="Helical" evidence="4">
    <location>
        <begin position="44"/>
        <end position="63"/>
    </location>
</feature>
<dbReference type="InterPro" id="IPR011050">
    <property type="entry name" value="Pectin_lyase_fold/virulence"/>
</dbReference>
<dbReference type="STRING" id="717772.THIAE_08455"/>
<dbReference type="OrthoDB" id="5612964at2"/>
<dbReference type="SUPFAM" id="SSF51126">
    <property type="entry name" value="Pectin lyase-like"/>
    <property type="match status" value="1"/>
</dbReference>
<dbReference type="InterPro" id="IPR024973">
    <property type="entry name" value="ESPR"/>
</dbReference>
<accession>W0DZE7</accession>
<organism evidence="6 7">
    <name type="scientific">Thiomicrospira aerophila AL3</name>
    <dbReference type="NCBI Taxonomy" id="717772"/>
    <lineage>
        <taxon>Bacteria</taxon>
        <taxon>Pseudomonadati</taxon>
        <taxon>Pseudomonadota</taxon>
        <taxon>Gammaproteobacteria</taxon>
        <taxon>Thiotrichales</taxon>
        <taxon>Piscirickettsiaceae</taxon>
        <taxon>Thiomicrospira</taxon>
    </lineage>
</organism>
<dbReference type="HOGENOM" id="CLU_236052_0_0_6"/>
<dbReference type="Pfam" id="PF05860">
    <property type="entry name" value="TPS"/>
    <property type="match status" value="1"/>
</dbReference>
<name>W0DZE7_9GAMM</name>
<keyword evidence="4" id="KW-0812">Transmembrane</keyword>
<dbReference type="EMBL" id="CP007030">
    <property type="protein sequence ID" value="AHF02359.1"/>
    <property type="molecule type" value="Genomic_DNA"/>
</dbReference>
<dbReference type="InterPro" id="IPR008638">
    <property type="entry name" value="FhaB/CdiA-like_TPS"/>
</dbReference>
<gene>
    <name evidence="6" type="ORF">THIAE_08455</name>
</gene>
<dbReference type="SMART" id="SM00912">
    <property type="entry name" value="Haemagg_act"/>
    <property type="match status" value="1"/>
</dbReference>
<dbReference type="InParanoid" id="W0DZE7"/>
<keyword evidence="2" id="KW-0964">Secreted</keyword>
<comment type="subcellular location">
    <subcellularLocation>
        <location evidence="1">Secreted</location>
    </subcellularLocation>
</comment>
<keyword evidence="4" id="KW-0472">Membrane</keyword>
<reference evidence="6 7" key="1">
    <citation type="submission" date="2013-12" db="EMBL/GenBank/DDBJ databases">
        <authorList>
            <consortium name="DOE Joint Genome Institute"/>
            <person name="Kappler U."/>
            <person name="Huntemann M."/>
            <person name="Han J."/>
            <person name="Chen A."/>
            <person name="Kyrpides N."/>
            <person name="Mavromatis K."/>
            <person name="Markowitz V."/>
            <person name="Palaniappan K."/>
            <person name="Ivanova N."/>
            <person name="Schaumberg A."/>
            <person name="Pati A."/>
            <person name="Liolios K."/>
            <person name="Nordberg H.P."/>
            <person name="Cantor M.N."/>
            <person name="Hua S.X."/>
            <person name="Woyke T."/>
        </authorList>
    </citation>
    <scope>NUCLEOTIDE SEQUENCE [LARGE SCALE GENOMIC DNA]</scope>
    <source>
        <strain evidence="7">AL2</strain>
    </source>
</reference>
<dbReference type="Gene3D" id="2.160.20.10">
    <property type="entry name" value="Single-stranded right-handed beta-helix, Pectin lyase-like"/>
    <property type="match status" value="1"/>
</dbReference>
<dbReference type="InterPro" id="IPR012334">
    <property type="entry name" value="Pectin_lyas_fold"/>
</dbReference>
<protein>
    <recommendedName>
        <fullName evidence="5">Filamentous haemagglutinin FhaB/tRNA nuclease CdiA-like TPS domain-containing protein</fullName>
    </recommendedName>
</protein>
<dbReference type="Gene3D" id="2.160.20.110">
    <property type="match status" value="3"/>
</dbReference>
<feature type="domain" description="Filamentous haemagglutinin FhaB/tRNA nuclease CdiA-like TPS" evidence="5">
    <location>
        <begin position="65"/>
        <end position="177"/>
    </location>
</feature>
<dbReference type="Pfam" id="PF07581">
    <property type="entry name" value="Glug"/>
    <property type="match status" value="2"/>
</dbReference>
<evidence type="ECO:0000313" key="6">
    <source>
        <dbReference type="EMBL" id="AHF02359.1"/>
    </source>
</evidence>
<evidence type="ECO:0000256" key="3">
    <source>
        <dbReference type="ARBA" id="ARBA00022729"/>
    </source>
</evidence>
<evidence type="ECO:0000256" key="2">
    <source>
        <dbReference type="ARBA" id="ARBA00022525"/>
    </source>
</evidence>
<dbReference type="eggNOG" id="COG3210">
    <property type="taxonomic scope" value="Bacteria"/>
</dbReference>
<dbReference type="InterPro" id="IPR011493">
    <property type="entry name" value="GLUG"/>
</dbReference>
<dbReference type="GO" id="GO:0005576">
    <property type="term" value="C:extracellular region"/>
    <property type="evidence" value="ECO:0007669"/>
    <property type="project" value="UniProtKB-SubCell"/>
</dbReference>
<dbReference type="RefSeq" id="WP_025299383.1">
    <property type="nucleotide sequence ID" value="NZ_CP007030.1"/>
</dbReference>
<dbReference type="NCBIfam" id="TIGR01901">
    <property type="entry name" value="adhes_NPXG"/>
    <property type="match status" value="1"/>
</dbReference>
<sequence>MQHPNSKIKRASLNHTYRLVWSDAKQMFIAVAEIAPGKGKRKGGIVGAVAALMLGFGGVAHALDPGTLPTGGNVTHGNATINQSGNVMNIHQTTDKLITNWNSFNIGAGATVNFHQPGSNSAALNRINDTNPSQILGNLNANGNVYLINPNGILFGQNAQVDVGGLIASTLEISDQDFLNNTLNFKNLGLSDGQIKNLGNIRAKGGVVALIANQVNNQGQIHADHGNVALAAGNQVTLDFTGDGLMTVTVEQGVIDALAQNGGLIQADGGFVIMTTQAQNDIYRNVVNNTGIIQAQTLQADASGRIMLMGGMTQGQVIAGGTLDASAPTTGDGGFIETSAANVQIQPGLQVTTKAENGKTGEWLIDPNDYTVAASGGDITGTQLSTNLGTTNVTIQSVEGSNSGNGDIFVNDEITWSSGNTLTLNAIRNIEINSAIDASQGDGGKLVLEYGQGSANGTIDDQQAYYLINAPVSLQASGNANGNNGSTPTNFTTQLGSDGTAIHFTTITNAEGADLNNQLQNNLNGNFALSTNISLTGTNNWTPVGSYTGHFDGLGHTIFNLSIDKANDANVGFFGVLHDATVQNLNILNADVTGRTGVGVFVGKTTGTTTITNAHVSGKVVATGTGASDAGGFVGFATPLTISFSSAAVDVTAAGRNVGGFVGDAEGGSYRYILATGNATSTGRGQVGGFGGLVRADVSDSYALGNATQAGTADQGVGGFIGRLSSGDISRNYSVGQATGGASNQGGFIGNYTGGTLADNFWDTQTSSRANAAGSGAPTGVAGLTTAQMKDTNNFTHLDFGTDSQSWVLSSELTYGGYLTHRYTGGFAEATTNNEIASLSNLVWLLEDNSIWSGSYTLTNSINAVFTAGWDSNKGWTPLGNSTTKFTGHFDGLGHMISNLTINRATDNVGFFGFTAGASTSDRVTISNLGLVGAAVTGRNQVGALVGQAINTTINNASASGSVNGSGSVGGLIGIAETVNISRSYAVVDVTGTGINVGGLVGRSFSSNGMITESYATGNVKGDRYVGGLVGNLQNPSITNSYAIGDVDGRDDVGGLVGRSHYSNITDSYATGVATGTTDNVGGLVGFWSPGSPNTITNSYWNSDALHSGTNELGIGKTLADMYDSATYTGWNTFIWSFFEGRGAAVEGYEVAQGLPYLTDVTRKQDRIGEFDTLFASGWGGLTNAEQTGADGSAYTITNATQLQNINLVANSGFDFELSNNIDLNGVTWTPIGDNYTRFSGNFDGKNNTLSNLTINSDDGQQGLFGVVSDGSIKNLTLSNVSMQTSEDDIGTLVGRVEVADGKSVAIENITLNNSSIDSSSGRYIGGLIGSIEHSIGATAQISLKRIEINDLDIDANGARVGGLVGLIEAESGSTVDISVENVMIRNLDIEVLGTQSYVGGIAGEVRNRGNGEITLRQLAVRDGDIKAVESEYVGGLVGRLRDNSLLDERNLFIGRVDGSNQVGGLVGRLSGNSVLNFGYVQADVKGHGSRSDGIEAAGLIAGYTSSNDQTITEIYAVGSVSHIDSNATAIGIIGYSASEGDVYEDIYYHSTADVLEFIGGYVEGEYPTVTNATELTQAQMQGAQARENMVGVADTTRWDFDNDWLASQGAYPIFKWESDEFDIFFESINTGGTGDTSGSSGSTTGSEVADQQNNQNNTEVNLVQGAGDSNSPAPSLRINNNAGVTLLASAGQNRLVIDQRPAPAQAAPAVQPPGLVIAGERVPVNFVQVGNTTTLDLGEANPRTEEVSLEGLPIFAASGNELVLDSLVTVQDRGNSISASRSDIQGANASAPSLANAVITERTQAEVTFDNGQNGQIEVSMTEDGTLIIEIPQDAVLSDENQVTLLGVAAAKRAGVATERLRNIVVQRR</sequence>
<evidence type="ECO:0000256" key="1">
    <source>
        <dbReference type="ARBA" id="ARBA00004613"/>
    </source>
</evidence>
<evidence type="ECO:0000259" key="5">
    <source>
        <dbReference type="SMART" id="SM00912"/>
    </source>
</evidence>
<dbReference type="PANTHER" id="PTHR12338:SF8">
    <property type="entry name" value="HEME_HEMOPEXIN-BINDING PROTEIN"/>
    <property type="match status" value="1"/>
</dbReference>
<dbReference type="Proteomes" id="UP000005380">
    <property type="component" value="Chromosome"/>
</dbReference>
<dbReference type="InterPro" id="IPR050909">
    <property type="entry name" value="Bact_Autotransporter_VF"/>
</dbReference>
<dbReference type="Pfam" id="PF13018">
    <property type="entry name" value="ESPR"/>
    <property type="match status" value="1"/>
</dbReference>
<proteinExistence type="predicted"/>
<keyword evidence="3" id="KW-0732">Signal</keyword>
<evidence type="ECO:0000313" key="7">
    <source>
        <dbReference type="Proteomes" id="UP000005380"/>
    </source>
</evidence>